<gene>
    <name evidence="2" type="ORF">EFB08_20195</name>
</gene>
<accession>A0A3M9MA40</accession>
<protein>
    <submittedName>
        <fullName evidence="2">Uncharacterized protein</fullName>
    </submittedName>
</protein>
<feature type="region of interest" description="Disordered" evidence="1">
    <location>
        <begin position="1"/>
        <end position="78"/>
    </location>
</feature>
<dbReference type="Proteomes" id="UP000272117">
    <property type="component" value="Unassembled WGS sequence"/>
</dbReference>
<evidence type="ECO:0000313" key="2">
    <source>
        <dbReference type="EMBL" id="RNI22429.1"/>
    </source>
</evidence>
<proteinExistence type="predicted"/>
<keyword evidence="3" id="KW-1185">Reference proteome</keyword>
<dbReference type="RefSeq" id="WP_123128788.1">
    <property type="nucleotide sequence ID" value="NZ_RJJD01000021.1"/>
</dbReference>
<evidence type="ECO:0000313" key="3">
    <source>
        <dbReference type="Proteomes" id="UP000272117"/>
    </source>
</evidence>
<dbReference type="AlphaFoldDB" id="A0A3M9MA40"/>
<sequence length="78" mass="8123">MENEKNKNLDNNQNTVSNQAEAGRVPEAVGKLPLPTDVNDDPSYIKDSPGVIPSASGRRGNISSEDGGDVEGSSTGSH</sequence>
<dbReference type="OrthoDB" id="894254at2"/>
<comment type="caution">
    <text evidence="2">The sequence shown here is derived from an EMBL/GenBank/DDBJ whole genome shotgun (WGS) entry which is preliminary data.</text>
</comment>
<evidence type="ECO:0000256" key="1">
    <source>
        <dbReference type="SAM" id="MobiDB-lite"/>
    </source>
</evidence>
<organism evidence="2 3">
    <name type="scientific">Rufibacter latericius</name>
    <dbReference type="NCBI Taxonomy" id="2487040"/>
    <lineage>
        <taxon>Bacteria</taxon>
        <taxon>Pseudomonadati</taxon>
        <taxon>Bacteroidota</taxon>
        <taxon>Cytophagia</taxon>
        <taxon>Cytophagales</taxon>
        <taxon>Hymenobacteraceae</taxon>
        <taxon>Rufibacter</taxon>
    </lineage>
</organism>
<dbReference type="EMBL" id="RJJD01000021">
    <property type="protein sequence ID" value="RNI22429.1"/>
    <property type="molecule type" value="Genomic_DNA"/>
</dbReference>
<reference evidence="2 3" key="1">
    <citation type="submission" date="2018-11" db="EMBL/GenBank/DDBJ databases">
        <title>Rufibacter latericius sp. nov., isolated from water in Baiyang Lake.</title>
        <authorList>
            <person name="Yang Y."/>
        </authorList>
    </citation>
    <scope>NUCLEOTIDE SEQUENCE [LARGE SCALE GENOMIC DNA]</scope>
    <source>
        <strain evidence="2 3">R-22-1c-1</strain>
    </source>
</reference>
<name>A0A3M9MA40_9BACT</name>